<dbReference type="EMBL" id="LN860457">
    <property type="protein sequence ID" value="CDQ07511.1"/>
    <property type="molecule type" value="Genomic_DNA"/>
</dbReference>
<gene>
    <name evidence="2" type="primary">Bm11807</name>
    <name evidence="2" type="ORF">BM_Bm11807</name>
</gene>
<feature type="region of interest" description="Disordered" evidence="1">
    <location>
        <begin position="87"/>
        <end position="109"/>
    </location>
</feature>
<dbReference type="AlphaFoldDB" id="A0A1I9GAA3"/>
<reference evidence="2" key="1">
    <citation type="journal article" date="2007" name="Science">
        <title>Draft genome of the filarial nematode parasite Brugia malayi.</title>
        <authorList>
            <person name="Ghedin E."/>
            <person name="Wang S."/>
            <person name="Spiro D."/>
            <person name="Caler E."/>
            <person name="Zhao Q."/>
            <person name="Crabtree J."/>
            <person name="Allen J.E."/>
            <person name="Delcher A.L."/>
            <person name="Guiliano D.B."/>
            <person name="Miranda-Saavedra D."/>
            <person name="Angiuoli S.V."/>
            <person name="Creasy T."/>
            <person name="Amedeo P."/>
            <person name="Haas B."/>
            <person name="El-Sayed N.M."/>
            <person name="Wortman J.R."/>
            <person name="Feldblyum T."/>
            <person name="Tallon L."/>
            <person name="Schatz M."/>
            <person name="Shumway M."/>
            <person name="Koo H."/>
            <person name="Salzberg S.L."/>
            <person name="Schobel S."/>
            <person name="Pertea M."/>
            <person name="Pop M."/>
            <person name="White O."/>
            <person name="Barton G.J."/>
            <person name="Carlow C.K."/>
            <person name="Crawford M.J."/>
            <person name="Daub J."/>
            <person name="Dimmic M.W."/>
            <person name="Estes C.F."/>
            <person name="Foster J.M."/>
            <person name="Ganatra M."/>
            <person name="Gregory W.F."/>
            <person name="Johnson N.M."/>
            <person name="Jin J."/>
            <person name="Komuniecki R."/>
            <person name="Korf I."/>
            <person name="Kumar S."/>
            <person name="Laney S."/>
            <person name="Li B.W."/>
            <person name="Li W."/>
            <person name="Lindblom T.H."/>
            <person name="Lustigman S."/>
            <person name="Ma D."/>
            <person name="Maina C.V."/>
            <person name="Martin D.M."/>
            <person name="McCarter J.P."/>
            <person name="McReynolds L."/>
            <person name="Mitreva M."/>
            <person name="Nutman T.B."/>
            <person name="Parkinson J."/>
            <person name="Peregrin-Alvarez J.M."/>
            <person name="Poole C."/>
            <person name="Ren Q."/>
            <person name="Saunders L."/>
            <person name="Sluder A.E."/>
            <person name="Smith K."/>
            <person name="Stanke M."/>
            <person name="Unnasch T.R."/>
            <person name="Ware J."/>
            <person name="Wei A.D."/>
            <person name="Weil G."/>
            <person name="Williams D.J."/>
            <person name="Zhang Y."/>
            <person name="Williams S.A."/>
            <person name="Fraser-Liggett C."/>
            <person name="Slatko B."/>
            <person name="Blaxter M.L."/>
            <person name="Scott A.L."/>
        </authorList>
    </citation>
    <scope>NUCLEOTIDE SEQUENCE</scope>
    <source>
        <strain evidence="2">FR3</strain>
    </source>
</reference>
<protein>
    <submittedName>
        <fullName evidence="2">Bm11807</fullName>
    </submittedName>
</protein>
<organism evidence="2">
    <name type="scientific">Brugia malayi</name>
    <name type="common">Filarial nematode worm</name>
    <dbReference type="NCBI Taxonomy" id="6279"/>
    <lineage>
        <taxon>Eukaryota</taxon>
        <taxon>Metazoa</taxon>
        <taxon>Ecdysozoa</taxon>
        <taxon>Nematoda</taxon>
        <taxon>Chromadorea</taxon>
        <taxon>Rhabditida</taxon>
        <taxon>Spirurina</taxon>
        <taxon>Spiruromorpha</taxon>
        <taxon>Filarioidea</taxon>
        <taxon>Onchocercidae</taxon>
        <taxon>Brugia</taxon>
    </lineage>
</organism>
<evidence type="ECO:0000256" key="1">
    <source>
        <dbReference type="SAM" id="MobiDB-lite"/>
    </source>
</evidence>
<proteinExistence type="predicted"/>
<reference evidence="2" key="2">
    <citation type="submission" date="2012-12" db="EMBL/GenBank/DDBJ databases">
        <authorList>
            <consortium name="WormBase Consortium"/>
            <person name="Ghedin E."/>
            <person name="Paulini M."/>
        </authorList>
    </citation>
    <scope>NUCLEOTIDE SEQUENCE</scope>
    <source>
        <strain evidence="2">FR3</strain>
    </source>
</reference>
<sequence length="124" mass="13876">MTGKKASGSWKHPRKFYRVHDMGFSSMFGPGPSFYLRNLRENMPALSYGPEHSLDPFTRILHTSCLKGQSISISLLNPNSEILQYPGLGSNLNSKEEEADEEEKKKEKGGRTVELMVGLWGSIS</sequence>
<name>A0A1I9GAA3_BRUMA</name>
<evidence type="ECO:0000313" key="2">
    <source>
        <dbReference type="EMBL" id="CDQ07511.1"/>
    </source>
</evidence>
<accession>A0A1I9GAA3</accession>